<keyword evidence="4" id="KW-1185">Reference proteome</keyword>
<dbReference type="PANTHER" id="PTHR31793">
    <property type="entry name" value="4-HYDROXYBENZOYL-COA THIOESTERASE FAMILY MEMBER"/>
    <property type="match status" value="1"/>
</dbReference>
<comment type="similarity">
    <text evidence="1">Belongs to the 4-hydroxybenzoyl-CoA thioesterase family.</text>
</comment>
<gene>
    <name evidence="3" type="ORF">MCBB_0514</name>
</gene>
<organism evidence="3 4">
    <name type="scientific">Methanobacterium congolense</name>
    <dbReference type="NCBI Taxonomy" id="118062"/>
    <lineage>
        <taxon>Archaea</taxon>
        <taxon>Methanobacteriati</taxon>
        <taxon>Methanobacteriota</taxon>
        <taxon>Methanomada group</taxon>
        <taxon>Methanobacteria</taxon>
        <taxon>Methanobacteriales</taxon>
        <taxon>Methanobacteriaceae</taxon>
        <taxon>Methanobacterium</taxon>
    </lineage>
</organism>
<dbReference type="Pfam" id="PF13279">
    <property type="entry name" value="4HBT_2"/>
    <property type="match status" value="1"/>
</dbReference>
<dbReference type="PATRIC" id="fig|129848.4.peg.517"/>
<dbReference type="SUPFAM" id="SSF54637">
    <property type="entry name" value="Thioesterase/thiol ester dehydrase-isomerase"/>
    <property type="match status" value="1"/>
</dbReference>
<protein>
    <submittedName>
        <fullName evidence="3">Thioesterase superfamily protein</fullName>
    </submittedName>
</protein>
<dbReference type="InterPro" id="IPR050563">
    <property type="entry name" value="4-hydroxybenzoyl-CoA_TE"/>
</dbReference>
<evidence type="ECO:0000313" key="4">
    <source>
        <dbReference type="Proteomes" id="UP000094707"/>
    </source>
</evidence>
<proteinExistence type="inferred from homology"/>
<dbReference type="RefSeq" id="WP_071906288.1">
    <property type="nucleotide sequence ID" value="NZ_LT607756.1"/>
</dbReference>
<dbReference type="EMBL" id="LT607756">
    <property type="protein sequence ID" value="SCG85090.1"/>
    <property type="molecule type" value="Genomic_DNA"/>
</dbReference>
<dbReference type="GO" id="GO:0047617">
    <property type="term" value="F:fatty acyl-CoA hydrolase activity"/>
    <property type="evidence" value="ECO:0007669"/>
    <property type="project" value="TreeGrafter"/>
</dbReference>
<dbReference type="Gene3D" id="3.10.129.10">
    <property type="entry name" value="Hotdog Thioesterase"/>
    <property type="match status" value="1"/>
</dbReference>
<accession>A0A1D3L0Y7</accession>
<dbReference type="CDD" id="cd00586">
    <property type="entry name" value="4HBT"/>
    <property type="match status" value="1"/>
</dbReference>
<dbReference type="InterPro" id="IPR029069">
    <property type="entry name" value="HotDog_dom_sf"/>
</dbReference>
<reference evidence="3 4" key="1">
    <citation type="submission" date="2016-08" db="EMBL/GenBank/DDBJ databases">
        <authorList>
            <person name="Seilhamer J.J."/>
        </authorList>
    </citation>
    <scope>NUCLEOTIDE SEQUENCE [LARGE SCALE GENOMIC DNA]</scope>
    <source>
        <strain evidence="3">Buetzberg</strain>
    </source>
</reference>
<evidence type="ECO:0000256" key="1">
    <source>
        <dbReference type="ARBA" id="ARBA00005953"/>
    </source>
</evidence>
<dbReference type="GeneID" id="30411372"/>
<name>A0A1D3L0Y7_9EURY</name>
<dbReference type="STRING" id="118062.MCBB_0514"/>
<dbReference type="Proteomes" id="UP000094707">
    <property type="component" value="Chromosome I"/>
</dbReference>
<sequence length="150" mass="17562">MFKTTVTPRFGDIDGLRHVNNTVLAVWFEQARNPIFRMFTPDLDLSYENWKLIMVRTDFDFLCQMYFEKDVELRTYVVKIGNTSFTLRHEAWQEGKIKVKGNAVVVHYDFVNETSVPIPDPIRAQLAEHMLPETEIETSNSQEMALMNNK</sequence>
<evidence type="ECO:0000256" key="2">
    <source>
        <dbReference type="ARBA" id="ARBA00022801"/>
    </source>
</evidence>
<dbReference type="PANTHER" id="PTHR31793:SF27">
    <property type="entry name" value="NOVEL THIOESTERASE SUPERFAMILY DOMAIN AND SAPOSIN A-TYPE DOMAIN CONTAINING PROTEIN (0610012H03RIK)"/>
    <property type="match status" value="1"/>
</dbReference>
<evidence type="ECO:0000313" key="3">
    <source>
        <dbReference type="EMBL" id="SCG85090.1"/>
    </source>
</evidence>
<dbReference type="AlphaFoldDB" id="A0A1D3L0Y7"/>
<keyword evidence="2" id="KW-0378">Hydrolase</keyword>
<dbReference type="KEGG" id="mcub:MCBB_0514"/>
<dbReference type="OrthoDB" id="56956at2157"/>